<evidence type="ECO:0000313" key="5">
    <source>
        <dbReference type="EMBL" id="GAA1808871.1"/>
    </source>
</evidence>
<feature type="domain" description="Cyclic nucleotide-binding" evidence="3">
    <location>
        <begin position="19"/>
        <end position="126"/>
    </location>
</feature>
<dbReference type="InterPro" id="IPR000644">
    <property type="entry name" value="CBS_dom"/>
</dbReference>
<dbReference type="SMART" id="SM00100">
    <property type="entry name" value="cNMP"/>
    <property type="match status" value="1"/>
</dbReference>
<gene>
    <name evidence="5" type="ORF">GCM10009811_35170</name>
</gene>
<dbReference type="SMART" id="SM00116">
    <property type="entry name" value="CBS"/>
    <property type="match status" value="2"/>
</dbReference>
<evidence type="ECO:0000313" key="6">
    <source>
        <dbReference type="Proteomes" id="UP001499938"/>
    </source>
</evidence>
<sequence>MALDVELAEIRDFLAAHAPFEDLPPAALLALVRRMSVTYHRRGSAIMTPGLPNDRLYVVRSGAVDVRDTSGALVDRGEVGTAFGATTLLHGNPSAFSVVAIEDTLTLSMERAAFDDLVAAHPSVREFFDRQPAHRMAGAVAVQQESASGSAILKTRLRELMRGEPVTVASGVSIQEAARVMSQRGVSSLLVMDGERLAGIVTDRDLRNRVLACGRDPHDSVDAVMTADPVTAPADGLAFEALLEMVARNIHHLPLLASGHAVGVVTTTDLMRLERANPVYLAGDIAKQADSAGVAQVAGRLARVVQSLVAQDASAADIGRIVTSVGDAIERRLIDMAHEQLGPPPVPYCWVALGSRARMEQALAADQDTALILDDSAGPDDRAYFERFAELVTGWLVEAGYPRCAGDVMATNPAWRITLRQWQDVFHTWLTAPTPDAILRASIFFDMRPIAGDERLYSTLAESVRREARGAQRFLAHLASAAVANEPPVGFFRGFVLEKHGEHAETLDIKRGGIGAVVDLARVHALAVGSAARSTQDRLAAAGEAKVIDPRRVADLRDAFEFISYVRVGHQAAQVADGIAPDNHIRPDDLSSFDKRHLREAFTIVRGAQSTLGSIYGTGRLG</sequence>
<reference evidence="5 6" key="1">
    <citation type="journal article" date="2019" name="Int. J. Syst. Evol. Microbiol.">
        <title>The Global Catalogue of Microorganisms (GCM) 10K type strain sequencing project: providing services to taxonomists for standard genome sequencing and annotation.</title>
        <authorList>
            <consortium name="The Broad Institute Genomics Platform"/>
            <consortium name="The Broad Institute Genome Sequencing Center for Infectious Disease"/>
            <person name="Wu L."/>
            <person name="Ma J."/>
        </authorList>
    </citation>
    <scope>NUCLEOTIDE SEQUENCE [LARGE SCALE GENOMIC DNA]</scope>
    <source>
        <strain evidence="5 6">JCM 15592</strain>
    </source>
</reference>
<dbReference type="PANTHER" id="PTHR43080:SF2">
    <property type="entry name" value="CBS DOMAIN-CONTAINING PROTEIN"/>
    <property type="match status" value="1"/>
</dbReference>
<dbReference type="InterPro" id="IPR018821">
    <property type="entry name" value="DUF294_put_nucleoTrafse_sb-bd"/>
</dbReference>
<dbReference type="InterPro" id="IPR051257">
    <property type="entry name" value="Diverse_CBS-Domain"/>
</dbReference>
<dbReference type="Pfam" id="PF00027">
    <property type="entry name" value="cNMP_binding"/>
    <property type="match status" value="1"/>
</dbReference>
<dbReference type="Pfam" id="PF00571">
    <property type="entry name" value="CBS"/>
    <property type="match status" value="2"/>
</dbReference>
<evidence type="ECO:0000256" key="2">
    <source>
        <dbReference type="PROSITE-ProRule" id="PRU00703"/>
    </source>
</evidence>
<feature type="domain" description="CBS" evidence="4">
    <location>
        <begin position="161"/>
        <end position="220"/>
    </location>
</feature>
<dbReference type="InterPro" id="IPR000595">
    <property type="entry name" value="cNMP-bd_dom"/>
</dbReference>
<dbReference type="PANTHER" id="PTHR43080">
    <property type="entry name" value="CBS DOMAIN-CONTAINING PROTEIN CBSX3, MITOCHONDRIAL"/>
    <property type="match status" value="1"/>
</dbReference>
<organism evidence="5 6">
    <name type="scientific">Nostocoides veronense</name>
    <dbReference type="NCBI Taxonomy" id="330836"/>
    <lineage>
        <taxon>Bacteria</taxon>
        <taxon>Bacillati</taxon>
        <taxon>Actinomycetota</taxon>
        <taxon>Actinomycetes</taxon>
        <taxon>Micrococcales</taxon>
        <taxon>Intrasporangiaceae</taxon>
        <taxon>Nostocoides</taxon>
    </lineage>
</organism>
<dbReference type="Pfam" id="PF10335">
    <property type="entry name" value="DUF294_C"/>
    <property type="match status" value="1"/>
</dbReference>
<dbReference type="Gene3D" id="3.10.580.10">
    <property type="entry name" value="CBS-domain"/>
    <property type="match status" value="1"/>
</dbReference>
<keyword evidence="6" id="KW-1185">Reference proteome</keyword>
<dbReference type="PROSITE" id="PS50042">
    <property type="entry name" value="CNMP_BINDING_3"/>
    <property type="match status" value="1"/>
</dbReference>
<feature type="domain" description="CBS" evidence="4">
    <location>
        <begin position="225"/>
        <end position="281"/>
    </location>
</feature>
<dbReference type="SUPFAM" id="SSF54631">
    <property type="entry name" value="CBS-domain pair"/>
    <property type="match status" value="1"/>
</dbReference>
<dbReference type="Gene3D" id="2.60.120.10">
    <property type="entry name" value="Jelly Rolls"/>
    <property type="match status" value="1"/>
</dbReference>
<evidence type="ECO:0000259" key="4">
    <source>
        <dbReference type="PROSITE" id="PS51371"/>
    </source>
</evidence>
<protein>
    <submittedName>
        <fullName evidence="5">Cyclic nucleotide-binding/CBS domain-containing protein</fullName>
    </submittedName>
</protein>
<dbReference type="CDD" id="cd05401">
    <property type="entry name" value="NT_GlnE_GlnD_like"/>
    <property type="match status" value="1"/>
</dbReference>
<dbReference type="EMBL" id="BAAAPO010000062">
    <property type="protein sequence ID" value="GAA1808871.1"/>
    <property type="molecule type" value="Genomic_DNA"/>
</dbReference>
<dbReference type="RefSeq" id="WP_344088719.1">
    <property type="nucleotide sequence ID" value="NZ_BAAAPO010000062.1"/>
</dbReference>
<dbReference type="Pfam" id="PF03445">
    <property type="entry name" value="DUF294"/>
    <property type="match status" value="1"/>
</dbReference>
<dbReference type="CDD" id="cd00038">
    <property type="entry name" value="CAP_ED"/>
    <property type="match status" value="1"/>
</dbReference>
<evidence type="ECO:0000256" key="1">
    <source>
        <dbReference type="ARBA" id="ARBA00023122"/>
    </source>
</evidence>
<dbReference type="PROSITE" id="PS51371">
    <property type="entry name" value="CBS"/>
    <property type="match status" value="2"/>
</dbReference>
<comment type="caution">
    <text evidence="5">The sequence shown here is derived from an EMBL/GenBank/DDBJ whole genome shotgun (WGS) entry which is preliminary data.</text>
</comment>
<dbReference type="SUPFAM" id="SSF51206">
    <property type="entry name" value="cAMP-binding domain-like"/>
    <property type="match status" value="1"/>
</dbReference>
<dbReference type="Proteomes" id="UP001499938">
    <property type="component" value="Unassembled WGS sequence"/>
</dbReference>
<accession>A0ABN2M436</accession>
<proteinExistence type="predicted"/>
<dbReference type="InterPro" id="IPR046342">
    <property type="entry name" value="CBS_dom_sf"/>
</dbReference>
<keyword evidence="1 2" id="KW-0129">CBS domain</keyword>
<dbReference type="CDD" id="cd04587">
    <property type="entry name" value="CBS_pair_CAP-ED_NT_Pol-beta-like_DUF294_assoc"/>
    <property type="match status" value="1"/>
</dbReference>
<name>A0ABN2M436_9MICO</name>
<dbReference type="InterPro" id="IPR018490">
    <property type="entry name" value="cNMP-bd_dom_sf"/>
</dbReference>
<dbReference type="InterPro" id="IPR014710">
    <property type="entry name" value="RmlC-like_jellyroll"/>
</dbReference>
<evidence type="ECO:0000259" key="3">
    <source>
        <dbReference type="PROSITE" id="PS50042"/>
    </source>
</evidence>
<dbReference type="InterPro" id="IPR005105">
    <property type="entry name" value="GlnD_Uridyltrans_N"/>
</dbReference>